<dbReference type="InterPro" id="IPR052894">
    <property type="entry name" value="AsmA-related"/>
</dbReference>
<protein>
    <submittedName>
        <fullName evidence="2">AsmA family protein</fullName>
    </submittedName>
</protein>
<reference evidence="2" key="1">
    <citation type="submission" date="2019-02" db="EMBL/GenBank/DDBJ databases">
        <authorList>
            <person name="Li S.-H."/>
        </authorList>
    </citation>
    <scope>NUCLEOTIDE SEQUENCE</scope>
    <source>
        <strain evidence="2">IMCC14734</strain>
    </source>
</reference>
<dbReference type="Pfam" id="PF05170">
    <property type="entry name" value="AsmA"/>
    <property type="match status" value="2"/>
</dbReference>
<dbReference type="Proteomes" id="UP001143362">
    <property type="component" value="Unassembled WGS sequence"/>
</dbReference>
<feature type="domain" description="AsmA" evidence="1">
    <location>
        <begin position="2"/>
        <end position="273"/>
    </location>
</feature>
<evidence type="ECO:0000313" key="3">
    <source>
        <dbReference type="Proteomes" id="UP001143362"/>
    </source>
</evidence>
<accession>A0ABT3TI47</accession>
<sequence>MKTLATILGVLVFLIIAAVVAIPMLISVDDLAAPIAAEVKTATGRELTVAGDTSLSVFPSLSVQLNDVSLSNMTGGTRDAMITMQQLDVHIPWLALFSGQLSVERFVIRQPNILLETDAGGMGNWNLGPTAEPTAEAPAEGGVALPAGFDINLGKVAIEDGSLTYRDGVTGAETQLSNLQLTVTLPSLHKELGINGALTYMDETFELSLAVNTLAKILGGEPFDMAASINSRLVTLDYAGNIAADASLTGSLNLQADSVKALMAWQQIDMESKDNALNQLTLGADISFGNDQLAMNQLKLTLDALTVTGSSTITLAETPAVKANIDLGLLDLNPYLPNESASEAGAPPVADAEAASTPIVWDDTTIDLSGLGAVNADIKLRTTGLVFQDIKLGETTLALLLQNSKLKVQLTKFEAYEGTGNGQITLNAASQPYRVSTRFDLTGIQAQPLLRDAAGFDKLMGNGQLNINLNTNGISQKSFIKKLAGNVGFAFNDGAVAGANIAQMLRSSESLLKGDVGGANLNASFDEAAQTDFSEMKGTLNFTNGVGINDDLSLASPLLRITGAGKVDLPATKVDYVVKARLVTSIEGQGGGKAKGVGIPIKVIGPFHDLSIKPDFSKAAENELKDRAGKELFKRFGR</sequence>
<organism evidence="2 3">
    <name type="scientific">Candidatus Litorirhabdus singularis</name>
    <dbReference type="NCBI Taxonomy" id="2518993"/>
    <lineage>
        <taxon>Bacteria</taxon>
        <taxon>Pseudomonadati</taxon>
        <taxon>Pseudomonadota</taxon>
        <taxon>Gammaproteobacteria</taxon>
        <taxon>Cellvibrionales</taxon>
        <taxon>Halieaceae</taxon>
        <taxon>Candidatus Litorirhabdus</taxon>
    </lineage>
</organism>
<dbReference type="PANTHER" id="PTHR30441:SF4">
    <property type="entry name" value="PROTEIN ASMA"/>
    <property type="match status" value="1"/>
</dbReference>
<feature type="domain" description="AsmA" evidence="1">
    <location>
        <begin position="278"/>
        <end position="547"/>
    </location>
</feature>
<dbReference type="PANTHER" id="PTHR30441">
    <property type="entry name" value="DUF748 DOMAIN-CONTAINING PROTEIN"/>
    <property type="match status" value="1"/>
</dbReference>
<gene>
    <name evidence="2" type="ORF">EYC98_14155</name>
</gene>
<keyword evidence="3" id="KW-1185">Reference proteome</keyword>
<dbReference type="RefSeq" id="WP_279245995.1">
    <property type="nucleotide sequence ID" value="NZ_SHNN01000002.1"/>
</dbReference>
<comment type="caution">
    <text evidence="2">The sequence shown here is derived from an EMBL/GenBank/DDBJ whole genome shotgun (WGS) entry which is preliminary data.</text>
</comment>
<dbReference type="EMBL" id="SHNN01000002">
    <property type="protein sequence ID" value="MCX2982002.1"/>
    <property type="molecule type" value="Genomic_DNA"/>
</dbReference>
<name>A0ABT3TI47_9GAMM</name>
<proteinExistence type="predicted"/>
<dbReference type="InterPro" id="IPR007844">
    <property type="entry name" value="AsmA"/>
</dbReference>
<evidence type="ECO:0000259" key="1">
    <source>
        <dbReference type="Pfam" id="PF05170"/>
    </source>
</evidence>
<evidence type="ECO:0000313" key="2">
    <source>
        <dbReference type="EMBL" id="MCX2982002.1"/>
    </source>
</evidence>